<dbReference type="PANTHER" id="PTHR12967:SF0">
    <property type="entry name" value="PROTEIN SHQ1 HOMOLOG"/>
    <property type="match status" value="1"/>
</dbReference>
<dbReference type="InterPro" id="IPR008978">
    <property type="entry name" value="HSP20-like_chaperone"/>
</dbReference>
<reference evidence="5" key="1">
    <citation type="submission" date="2024-06" db="EMBL/GenBank/DDBJ databases">
        <title>Multi-omics analyses provide insights into the biosynthesis of the anticancer antibiotic pleurotin in Hohenbuehelia grisea.</title>
        <authorList>
            <person name="Weaver J.A."/>
            <person name="Alberti F."/>
        </authorList>
    </citation>
    <scope>NUCLEOTIDE SEQUENCE [LARGE SCALE GENOMIC DNA]</scope>
    <source>
        <strain evidence="5">T-177</strain>
    </source>
</reference>
<dbReference type="InterPro" id="IPR048696">
    <property type="entry name" value="SHQ1-like_CS"/>
</dbReference>
<sequence>MITPRFSCSQTTNTVVVSIYCPSIRASDVEIHVDHTLFSIHVNPYFLRLNFSHPIIEDDESNAKYEPSSGYLTVTLTKADPGQDFQDLDLLAKLLAPRPTNVQAPCIEVVSSTTEEDELVEKAQNLSIDRQEILEAAQNDWQLPQSLPEDIPGVSIHAVQRYGFLNMYTGYFKHISHTENEVDELGPDAEIIAPAERRKKRIAHENSKWDEEHYMADFADDEMIQELIAWKHPYIEDNKAIHYTDEENMVMLRLPRKEYLATPHQTHVCYLTLLSLLFSYAYDSRTTQCDPTPESAWTIAALVPAFTALDPPPYDDTHIPFPLVFSPAELNAALVPSYRRCLAFPLYRSFALAEACRADVAGYLSKGKRLVLRCLLDIKNALDHHEVYYLYSKLWVDDFCVWIQTYGSDDVLTALAEGLKALPMSKNLIGWHLDELEAAVQGVEDRESDSDDESSGDSSDSSSS</sequence>
<dbReference type="InterPro" id="IPR039742">
    <property type="entry name" value="Shq1"/>
</dbReference>
<feature type="domain" description="CS" evidence="3">
    <location>
        <begin position="1"/>
        <end position="89"/>
    </location>
</feature>
<dbReference type="InterPro" id="IPR007009">
    <property type="entry name" value="Shq1_C"/>
</dbReference>
<accession>A0ABR3IV49</accession>
<feature type="compositionally biased region" description="Acidic residues" evidence="2">
    <location>
        <begin position="446"/>
        <end position="455"/>
    </location>
</feature>
<evidence type="ECO:0000313" key="5">
    <source>
        <dbReference type="Proteomes" id="UP001556367"/>
    </source>
</evidence>
<dbReference type="InterPro" id="IPR007052">
    <property type="entry name" value="CS_dom"/>
</dbReference>
<comment type="similarity">
    <text evidence="1">Belongs to the SHQ1 family.</text>
</comment>
<keyword evidence="5" id="KW-1185">Reference proteome</keyword>
<organism evidence="4 5">
    <name type="scientific">Hohenbuehelia grisea</name>
    <dbReference type="NCBI Taxonomy" id="104357"/>
    <lineage>
        <taxon>Eukaryota</taxon>
        <taxon>Fungi</taxon>
        <taxon>Dikarya</taxon>
        <taxon>Basidiomycota</taxon>
        <taxon>Agaricomycotina</taxon>
        <taxon>Agaricomycetes</taxon>
        <taxon>Agaricomycetidae</taxon>
        <taxon>Agaricales</taxon>
        <taxon>Pleurotineae</taxon>
        <taxon>Pleurotaceae</taxon>
        <taxon>Hohenbuehelia</taxon>
    </lineage>
</organism>
<evidence type="ECO:0000256" key="1">
    <source>
        <dbReference type="ARBA" id="ARBA00005607"/>
    </source>
</evidence>
<evidence type="ECO:0000259" key="3">
    <source>
        <dbReference type="PROSITE" id="PS51203"/>
    </source>
</evidence>
<name>A0ABR3IV49_9AGAR</name>
<feature type="region of interest" description="Disordered" evidence="2">
    <location>
        <begin position="441"/>
        <end position="464"/>
    </location>
</feature>
<dbReference type="Pfam" id="PF21413">
    <property type="entry name" value="SHQ1-like_CS"/>
    <property type="match status" value="1"/>
</dbReference>
<dbReference type="CDD" id="cd06463">
    <property type="entry name" value="p23_like"/>
    <property type="match status" value="1"/>
</dbReference>
<protein>
    <recommendedName>
        <fullName evidence="3">CS domain-containing protein</fullName>
    </recommendedName>
</protein>
<dbReference type="PROSITE" id="PS51203">
    <property type="entry name" value="CS"/>
    <property type="match status" value="1"/>
</dbReference>
<comment type="caution">
    <text evidence="4">The sequence shown here is derived from an EMBL/GenBank/DDBJ whole genome shotgun (WGS) entry which is preliminary data.</text>
</comment>
<dbReference type="SUPFAM" id="SSF49764">
    <property type="entry name" value="HSP20-like chaperones"/>
    <property type="match status" value="1"/>
</dbReference>
<evidence type="ECO:0000313" key="4">
    <source>
        <dbReference type="EMBL" id="KAL0947096.1"/>
    </source>
</evidence>
<dbReference type="Proteomes" id="UP001556367">
    <property type="component" value="Unassembled WGS sequence"/>
</dbReference>
<gene>
    <name evidence="4" type="ORF">HGRIS_013236</name>
</gene>
<dbReference type="Pfam" id="PF04925">
    <property type="entry name" value="SHQ1"/>
    <property type="match status" value="1"/>
</dbReference>
<proteinExistence type="inferred from homology"/>
<dbReference type="EMBL" id="JASNQZ010000015">
    <property type="protein sequence ID" value="KAL0947096.1"/>
    <property type="molecule type" value="Genomic_DNA"/>
</dbReference>
<dbReference type="Gene3D" id="2.60.40.790">
    <property type="match status" value="1"/>
</dbReference>
<evidence type="ECO:0000256" key="2">
    <source>
        <dbReference type="SAM" id="MobiDB-lite"/>
    </source>
</evidence>
<dbReference type="PANTHER" id="PTHR12967">
    <property type="entry name" value="PROTEIN SHQ1 HOMOLOG"/>
    <property type="match status" value="1"/>
</dbReference>